<dbReference type="InterPro" id="IPR036520">
    <property type="entry name" value="UPF0759_sf"/>
</dbReference>
<gene>
    <name evidence="1" type="ORF">JR064_22245</name>
</gene>
<proteinExistence type="predicted"/>
<dbReference type="RefSeq" id="WP_206231176.1">
    <property type="nucleotide sequence ID" value="NZ_JAFIWB010000045.1"/>
</dbReference>
<accession>A0ABS3BB99</accession>
<dbReference type="Proteomes" id="UP000695802">
    <property type="component" value="Unassembled WGS sequence"/>
</dbReference>
<sequence>MPTASPRSVNAVPRIRVGCAGWSIASTQRALVGDGASQLARYATRFDAVEINSTFYRAHRASTYQRWADSVPADFRFSAKVPRSITHDARLYAVAPLLQAFLGEVGHLGDRLGCLLVQLPPSLAFDARTAATFFAMLRRRWHGGIACEPRHASWFSARAEALWQRHRIARVAADPALNASAAQPAGTAAPAYWRWHGAPRVYYSDYADDTLRGLAERVAAATPHTDEAWVIFDNTALGHALANAATLQAQLRALGAGTAG</sequence>
<evidence type="ECO:0000313" key="1">
    <source>
        <dbReference type="EMBL" id="MBN6104890.1"/>
    </source>
</evidence>
<dbReference type="PANTHER" id="PTHR30348">
    <property type="entry name" value="UNCHARACTERIZED PROTEIN YECE"/>
    <property type="match status" value="1"/>
</dbReference>
<dbReference type="PANTHER" id="PTHR30348:SF14">
    <property type="entry name" value="BLR8050 PROTEIN"/>
    <property type="match status" value="1"/>
</dbReference>
<dbReference type="EMBL" id="JAFIWB010000045">
    <property type="protein sequence ID" value="MBN6104890.1"/>
    <property type="molecule type" value="Genomic_DNA"/>
</dbReference>
<organism evidence="1 2">
    <name type="scientific">Xanthomonas bonasiae</name>
    <dbReference type="NCBI Taxonomy" id="2810351"/>
    <lineage>
        <taxon>Bacteria</taxon>
        <taxon>Pseudomonadati</taxon>
        <taxon>Pseudomonadota</taxon>
        <taxon>Gammaproteobacteria</taxon>
        <taxon>Lysobacterales</taxon>
        <taxon>Lysobacteraceae</taxon>
        <taxon>Xanthomonas</taxon>
    </lineage>
</organism>
<reference evidence="1 2" key="1">
    <citation type="submission" date="2021-02" db="EMBL/GenBank/DDBJ databases">
        <title>Taxonomically Unique Crown Gall-Associated Xanthomonas Stains Have Deficiency in Virulence Repertories.</title>
        <authorList>
            <person name="Mafakheri H."/>
            <person name="Taghavi S.M."/>
            <person name="Dimkic I."/>
            <person name="Nemanja K."/>
            <person name="Osdaghi E."/>
        </authorList>
    </citation>
    <scope>NUCLEOTIDE SEQUENCE [LARGE SCALE GENOMIC DNA]</scope>
    <source>
        <strain evidence="1 2">FX4</strain>
    </source>
</reference>
<comment type="caution">
    <text evidence="1">The sequence shown here is derived from an EMBL/GenBank/DDBJ whole genome shotgun (WGS) entry which is preliminary data.</text>
</comment>
<evidence type="ECO:0000313" key="2">
    <source>
        <dbReference type="Proteomes" id="UP000695802"/>
    </source>
</evidence>
<dbReference type="Gene3D" id="3.20.20.410">
    <property type="entry name" value="Protein of unknown function UPF0759"/>
    <property type="match status" value="1"/>
</dbReference>
<dbReference type="Pfam" id="PF01904">
    <property type="entry name" value="DUF72"/>
    <property type="match status" value="1"/>
</dbReference>
<name>A0ABS3BB99_9XANT</name>
<dbReference type="InterPro" id="IPR002763">
    <property type="entry name" value="DUF72"/>
</dbReference>
<dbReference type="SUPFAM" id="SSF117396">
    <property type="entry name" value="TM1631-like"/>
    <property type="match status" value="1"/>
</dbReference>
<protein>
    <submittedName>
        <fullName evidence="1">DUF72 domain-containing protein</fullName>
    </submittedName>
</protein>
<keyword evidence="2" id="KW-1185">Reference proteome</keyword>